<name>A0A9W8G5B1_9FUNG</name>
<comment type="subcellular location">
    <subcellularLocation>
        <location evidence="1">Mitochondrion inner membrane</location>
    </subcellularLocation>
</comment>
<dbReference type="PANTHER" id="PTHR28268:SF1">
    <property type="entry name" value="MICOS SUBUNIT MIC26"/>
    <property type="match status" value="1"/>
</dbReference>
<dbReference type="PANTHER" id="PTHR28268">
    <property type="entry name" value="MICOS SUBUNIT MIC26"/>
    <property type="match status" value="1"/>
</dbReference>
<keyword evidence="1" id="KW-0472">Membrane</keyword>
<dbReference type="OrthoDB" id="2399148at2759"/>
<dbReference type="InterPro" id="IPR033181">
    <property type="entry name" value="Mic26_fungi"/>
</dbReference>
<protein>
    <recommendedName>
        <fullName evidence="1">MICOS complex subunit</fullName>
    </recommendedName>
</protein>
<evidence type="ECO:0000313" key="3">
    <source>
        <dbReference type="EMBL" id="KAJ2679087.1"/>
    </source>
</evidence>
<dbReference type="Pfam" id="PF09769">
    <property type="entry name" value="ApoO"/>
    <property type="match status" value="1"/>
</dbReference>
<sequence>MKQAIKVAFLNPLDKTKDFEMIVNKQTKVSFLLCKVMAMMGLRGDYCFRYISNNMATSVLNNDKRIKEYVLAKKINLFVTKAGAIGSKELGGIATAARRYCIHIVKALGSVKTFAVLSATAVSTAVLSQPIYAEAGKKAIYDDHEPVVQRPKATEPPPRIVAFARNAREDVAMFSSMIKMHGQALVDRWIATEKQIVQVVERTVPQGERLAPGIVYVGVAALAGPIFTRRRNFAIRWTSPFVFASLASFYFLPGTANVVLRNIWGRYGDPKTIDNIRDRWQSVKRAEREFRDGLADSIQELRLSLQEGRKFSSDSKNHHGVKETVASIAAPVVEETREIAETVSGMAAAATENIKSGISSSSTYNRVREVSNDIVHPMKSAELTGKKEEKKQLPLGFKEKTD</sequence>
<evidence type="ECO:0000256" key="2">
    <source>
        <dbReference type="SAM" id="MobiDB-lite"/>
    </source>
</evidence>
<dbReference type="GO" id="GO:0042407">
    <property type="term" value="P:cristae formation"/>
    <property type="evidence" value="ECO:0007669"/>
    <property type="project" value="InterPro"/>
</dbReference>
<comment type="caution">
    <text evidence="3">The sequence shown here is derived from an EMBL/GenBank/DDBJ whole genome shotgun (WGS) entry which is preliminary data.</text>
</comment>
<dbReference type="EMBL" id="JANBTW010000015">
    <property type="protein sequence ID" value="KAJ2679087.1"/>
    <property type="molecule type" value="Genomic_DNA"/>
</dbReference>
<reference evidence="3" key="1">
    <citation type="submission" date="2022-07" db="EMBL/GenBank/DDBJ databases">
        <title>Phylogenomic reconstructions and comparative analyses of Kickxellomycotina fungi.</title>
        <authorList>
            <person name="Reynolds N.K."/>
            <person name="Stajich J.E."/>
            <person name="Barry K."/>
            <person name="Grigoriev I.V."/>
            <person name="Crous P."/>
            <person name="Smith M.E."/>
        </authorList>
    </citation>
    <scope>NUCLEOTIDE SEQUENCE</scope>
    <source>
        <strain evidence="3">NRRL 3115</strain>
    </source>
</reference>
<keyword evidence="1" id="KW-0496">Mitochondrion</keyword>
<comment type="function">
    <text evidence="1">Component of the MICOS complex, a large protein complex of the mitochondrial inner membrane that plays crucial roles in the maintenance of crista junctions, inner membrane architecture, and formation of contact sites to the outer membrane.</text>
</comment>
<dbReference type="Proteomes" id="UP001151518">
    <property type="component" value="Unassembled WGS sequence"/>
</dbReference>
<proteinExistence type="predicted"/>
<accession>A0A9W8G5B1</accession>
<keyword evidence="1" id="KW-0999">Mitochondrion inner membrane</keyword>
<feature type="compositionally biased region" description="Basic and acidic residues" evidence="2">
    <location>
        <begin position="384"/>
        <end position="402"/>
    </location>
</feature>
<evidence type="ECO:0000313" key="4">
    <source>
        <dbReference type="Proteomes" id="UP001151518"/>
    </source>
</evidence>
<dbReference type="AlphaFoldDB" id="A0A9W8G5B1"/>
<organism evidence="3 4">
    <name type="scientific">Coemansia spiralis</name>
    <dbReference type="NCBI Taxonomy" id="417178"/>
    <lineage>
        <taxon>Eukaryota</taxon>
        <taxon>Fungi</taxon>
        <taxon>Fungi incertae sedis</taxon>
        <taxon>Zoopagomycota</taxon>
        <taxon>Kickxellomycotina</taxon>
        <taxon>Kickxellomycetes</taxon>
        <taxon>Kickxellales</taxon>
        <taxon>Kickxellaceae</taxon>
        <taxon>Coemansia</taxon>
    </lineage>
</organism>
<dbReference type="GO" id="GO:0044284">
    <property type="term" value="C:mitochondrial crista junction"/>
    <property type="evidence" value="ECO:0007669"/>
    <property type="project" value="TreeGrafter"/>
</dbReference>
<dbReference type="GO" id="GO:0061617">
    <property type="term" value="C:MICOS complex"/>
    <property type="evidence" value="ECO:0007669"/>
    <property type="project" value="UniProtKB-UniRule"/>
</dbReference>
<comment type="subunit">
    <text evidence="1">Component of the mitochondrial contact site and cristae organizing system (MICOS) complex.</text>
</comment>
<feature type="region of interest" description="Disordered" evidence="2">
    <location>
        <begin position="378"/>
        <end position="402"/>
    </location>
</feature>
<dbReference type="InterPro" id="IPR019166">
    <property type="entry name" value="MIC26/MIC27"/>
</dbReference>
<gene>
    <name evidence="3" type="ORF">GGI25_001859</name>
</gene>
<evidence type="ECO:0000256" key="1">
    <source>
        <dbReference type="RuleBase" id="RU363021"/>
    </source>
</evidence>